<dbReference type="GeneID" id="24409030"/>
<evidence type="ECO:0000313" key="1">
    <source>
        <dbReference type="EMBL" id="EFQ28521.1"/>
    </source>
</evidence>
<dbReference type="eggNOG" id="ENOG502RMTP">
    <property type="taxonomic scope" value="Eukaryota"/>
</dbReference>
<evidence type="ECO:0000313" key="2">
    <source>
        <dbReference type="Proteomes" id="UP000008782"/>
    </source>
</evidence>
<dbReference type="OrthoDB" id="4796369at2759"/>
<dbReference type="HOGENOM" id="CLU_2209816_0_0_1"/>
<dbReference type="AlphaFoldDB" id="E3QCD3"/>
<dbReference type="Proteomes" id="UP000008782">
    <property type="component" value="Unassembled WGS sequence"/>
</dbReference>
<accession>E3QCD3</accession>
<gene>
    <name evidence="1" type="ORF">GLRG_03665</name>
</gene>
<protein>
    <submittedName>
        <fullName evidence="1">Uncharacterized protein</fullName>
    </submittedName>
</protein>
<name>E3QCD3_COLGM</name>
<keyword evidence="2" id="KW-1185">Reference proteome</keyword>
<sequence>MKTRLRASSPVEVVNPLLNPPPQISRKYQGALRRLLHAKIGGVREEDKPLIQFIMPTIIRAANDPLMPDPDRFYQDPDYVPDYNSLLRLVQQLRAWYGVRPSFWR</sequence>
<proteinExistence type="predicted"/>
<reference evidence="2" key="1">
    <citation type="journal article" date="2012" name="Nat. Genet.">
        <title>Lifestyle transitions in plant pathogenic Colletotrichum fungi deciphered by genome and transcriptome analyses.</title>
        <authorList>
            <person name="O'Connell R.J."/>
            <person name="Thon M.R."/>
            <person name="Hacquard S."/>
            <person name="Amyotte S.G."/>
            <person name="Kleemann J."/>
            <person name="Torres M.F."/>
            <person name="Damm U."/>
            <person name="Buiate E.A."/>
            <person name="Epstein L."/>
            <person name="Alkan N."/>
            <person name="Altmueller J."/>
            <person name="Alvarado-Balderrama L."/>
            <person name="Bauser C.A."/>
            <person name="Becker C."/>
            <person name="Birren B.W."/>
            <person name="Chen Z."/>
            <person name="Choi J."/>
            <person name="Crouch J.A."/>
            <person name="Duvick J.P."/>
            <person name="Farman M.A."/>
            <person name="Gan P."/>
            <person name="Heiman D."/>
            <person name="Henrissat B."/>
            <person name="Howard R.J."/>
            <person name="Kabbage M."/>
            <person name="Koch C."/>
            <person name="Kracher B."/>
            <person name="Kubo Y."/>
            <person name="Law A.D."/>
            <person name="Lebrun M.-H."/>
            <person name="Lee Y.-H."/>
            <person name="Miyara I."/>
            <person name="Moore N."/>
            <person name="Neumann U."/>
            <person name="Nordstroem K."/>
            <person name="Panaccione D.G."/>
            <person name="Panstruga R."/>
            <person name="Place M."/>
            <person name="Proctor R.H."/>
            <person name="Prusky D."/>
            <person name="Rech G."/>
            <person name="Reinhardt R."/>
            <person name="Rollins J.A."/>
            <person name="Rounsley S."/>
            <person name="Schardl C.L."/>
            <person name="Schwartz D.C."/>
            <person name="Shenoy N."/>
            <person name="Shirasu K."/>
            <person name="Sikhakolli U.R."/>
            <person name="Stueber K."/>
            <person name="Sukno S.A."/>
            <person name="Sweigard J.A."/>
            <person name="Takano Y."/>
            <person name="Takahara H."/>
            <person name="Trail F."/>
            <person name="van der Does H.C."/>
            <person name="Voll L.M."/>
            <person name="Will I."/>
            <person name="Young S."/>
            <person name="Zeng Q."/>
            <person name="Zhang J."/>
            <person name="Zhou S."/>
            <person name="Dickman M.B."/>
            <person name="Schulze-Lefert P."/>
            <person name="Ver Loren van Themaat E."/>
            <person name="Ma L.-J."/>
            <person name="Vaillancourt L.J."/>
        </authorList>
    </citation>
    <scope>NUCLEOTIDE SEQUENCE [LARGE SCALE GENOMIC DNA]</scope>
    <source>
        <strain evidence="2">M1.001 / M2 / FGSC 10212</strain>
    </source>
</reference>
<dbReference type="VEuPathDB" id="FungiDB:GLRG_03665"/>
<organism evidence="2">
    <name type="scientific">Colletotrichum graminicola (strain M1.001 / M2 / FGSC 10212)</name>
    <name type="common">Maize anthracnose fungus</name>
    <name type="synonym">Glomerella graminicola</name>
    <dbReference type="NCBI Taxonomy" id="645133"/>
    <lineage>
        <taxon>Eukaryota</taxon>
        <taxon>Fungi</taxon>
        <taxon>Dikarya</taxon>
        <taxon>Ascomycota</taxon>
        <taxon>Pezizomycotina</taxon>
        <taxon>Sordariomycetes</taxon>
        <taxon>Hypocreomycetidae</taxon>
        <taxon>Glomerellales</taxon>
        <taxon>Glomerellaceae</taxon>
        <taxon>Colletotrichum</taxon>
        <taxon>Colletotrichum graminicola species complex</taxon>
    </lineage>
</organism>
<dbReference type="EMBL" id="GG697341">
    <property type="protein sequence ID" value="EFQ28521.1"/>
    <property type="molecule type" value="Genomic_DNA"/>
</dbReference>
<dbReference type="RefSeq" id="XP_008092541.1">
    <property type="nucleotide sequence ID" value="XM_008094350.1"/>
</dbReference>